<proteinExistence type="predicted"/>
<evidence type="ECO:0000256" key="1">
    <source>
        <dbReference type="ARBA" id="ARBA00022729"/>
    </source>
</evidence>
<dbReference type="InterPro" id="IPR050280">
    <property type="entry name" value="OMP_Chaperone_SurA"/>
</dbReference>
<keyword evidence="4" id="KW-0143">Chaperone</keyword>
<dbReference type="Pfam" id="PF00639">
    <property type="entry name" value="Rotamase"/>
    <property type="match status" value="2"/>
</dbReference>
<sequence length="512" mass="57898">MGFLGLPSCTRPLACCFLQPAWGLRDFLYFGTSRTPMLPPARNRLFCTDVLGFSMMLRSLFASALLIGLGLIGVDAYAQSHENSRDLVDRVVAVVGSDVILKSDVDQIANTLVQQQDQQGDVTPELWREGLDQLINQRVMSEIARRDTNITVPDEQVDAQLDRRIQQMAEQAGGEEALAEAYGQTPAELRESLREDFRDQLLAQRVRQQRLNRVRITPSEIEEWFNEIPEEELPVLPASVRLSHIVRYPQPTEEARAEAEEIITTIRDSVVTGGAEFEEMAQQFSEDPGSRSQGGRISGISVNDFVPEFAAVASRIEIGEVSQPFYNPTHTGYHIIRVNERSGNTVDLNHILIRVDPRGSNEEAAIEYLSAVRDSVVNHDQSFARMASRHSQETRSAEMGGRVVDPRSGMPDLVLDRLGASWQESLRGLEPGDVSEPNRVRLLDGDRGYHIVQLHRRTPEHRVNLDMDYERIRQFALQEKQTRVLEEWIAEKREEVYIEVMVENPEDIMAAQ</sequence>
<evidence type="ECO:0000256" key="3">
    <source>
        <dbReference type="ARBA" id="ARBA00023110"/>
    </source>
</evidence>
<dbReference type="AlphaFoldDB" id="A0A2H3P953"/>
<comment type="caution">
    <text evidence="8">The sequence shown here is derived from an EMBL/GenBank/DDBJ whole genome shotgun (WGS) entry which is preliminary data.</text>
</comment>
<keyword evidence="5 6" id="KW-0413">Isomerase</keyword>
<feature type="domain" description="PpiC" evidence="7">
    <location>
        <begin position="237"/>
        <end position="340"/>
    </location>
</feature>
<dbReference type="Pfam" id="PF09312">
    <property type="entry name" value="SurA_N"/>
    <property type="match status" value="1"/>
</dbReference>
<gene>
    <name evidence="8" type="ORF">CRI93_01535</name>
</gene>
<evidence type="ECO:0000259" key="7">
    <source>
        <dbReference type="PROSITE" id="PS50198"/>
    </source>
</evidence>
<keyword evidence="9" id="KW-1185">Reference proteome</keyword>
<dbReference type="SUPFAM" id="SSF54534">
    <property type="entry name" value="FKBP-like"/>
    <property type="match status" value="2"/>
</dbReference>
<reference evidence="8 9" key="1">
    <citation type="submission" date="2017-10" db="EMBL/GenBank/DDBJ databases">
        <title>Draft genome of Longimonas halophila.</title>
        <authorList>
            <person name="Goh K.M."/>
            <person name="Shamsir M.S."/>
            <person name="Lim S.W."/>
        </authorList>
    </citation>
    <scope>NUCLEOTIDE SEQUENCE [LARGE SCALE GENOMIC DNA]</scope>
    <source>
        <strain evidence="8 9">KCTC 42399</strain>
    </source>
</reference>
<evidence type="ECO:0000313" key="8">
    <source>
        <dbReference type="EMBL" id="PEN09435.1"/>
    </source>
</evidence>
<dbReference type="InterPro" id="IPR046357">
    <property type="entry name" value="PPIase_dom_sf"/>
</dbReference>
<keyword evidence="3 6" id="KW-0697">Rotamase</keyword>
<organism evidence="8 9">
    <name type="scientific">Longimonas halophila</name>
    <dbReference type="NCBI Taxonomy" id="1469170"/>
    <lineage>
        <taxon>Bacteria</taxon>
        <taxon>Pseudomonadati</taxon>
        <taxon>Rhodothermota</taxon>
        <taxon>Rhodothermia</taxon>
        <taxon>Rhodothermales</taxon>
        <taxon>Salisaetaceae</taxon>
        <taxon>Longimonas</taxon>
    </lineage>
</organism>
<evidence type="ECO:0000256" key="6">
    <source>
        <dbReference type="PROSITE-ProRule" id="PRU00278"/>
    </source>
</evidence>
<protein>
    <submittedName>
        <fullName evidence="8">Peptidylprolyl isomerase</fullName>
    </submittedName>
</protein>
<evidence type="ECO:0000313" key="9">
    <source>
        <dbReference type="Proteomes" id="UP000221024"/>
    </source>
</evidence>
<evidence type="ECO:0000256" key="2">
    <source>
        <dbReference type="ARBA" id="ARBA00022764"/>
    </source>
</evidence>
<dbReference type="EMBL" id="PDEP01000001">
    <property type="protein sequence ID" value="PEN09435.1"/>
    <property type="molecule type" value="Genomic_DNA"/>
</dbReference>
<dbReference type="PANTHER" id="PTHR47637">
    <property type="entry name" value="CHAPERONE SURA"/>
    <property type="match status" value="1"/>
</dbReference>
<dbReference type="SUPFAM" id="SSF109998">
    <property type="entry name" value="Triger factor/SurA peptide-binding domain-like"/>
    <property type="match status" value="1"/>
</dbReference>
<dbReference type="Gene3D" id="3.10.50.40">
    <property type="match status" value="2"/>
</dbReference>
<dbReference type="PANTHER" id="PTHR47637:SF1">
    <property type="entry name" value="CHAPERONE SURA"/>
    <property type="match status" value="1"/>
</dbReference>
<accession>A0A2H3P953</accession>
<dbReference type="InterPro" id="IPR027304">
    <property type="entry name" value="Trigger_fact/SurA_dom_sf"/>
</dbReference>
<evidence type="ECO:0000256" key="4">
    <source>
        <dbReference type="ARBA" id="ARBA00023186"/>
    </source>
</evidence>
<keyword evidence="1" id="KW-0732">Signal</keyword>
<dbReference type="PROSITE" id="PS50198">
    <property type="entry name" value="PPIC_PPIASE_2"/>
    <property type="match status" value="2"/>
</dbReference>
<feature type="domain" description="PpiC" evidence="7">
    <location>
        <begin position="343"/>
        <end position="456"/>
    </location>
</feature>
<dbReference type="InterPro" id="IPR000297">
    <property type="entry name" value="PPIase_PpiC"/>
</dbReference>
<name>A0A2H3P953_9BACT</name>
<keyword evidence="2" id="KW-0574">Periplasm</keyword>
<dbReference type="Proteomes" id="UP000221024">
    <property type="component" value="Unassembled WGS sequence"/>
</dbReference>
<dbReference type="Gene3D" id="1.10.4030.10">
    <property type="entry name" value="Porin chaperone SurA, peptide-binding domain"/>
    <property type="match status" value="1"/>
</dbReference>
<evidence type="ECO:0000256" key="5">
    <source>
        <dbReference type="ARBA" id="ARBA00023235"/>
    </source>
</evidence>
<dbReference type="InterPro" id="IPR015391">
    <property type="entry name" value="SurA_N"/>
</dbReference>
<dbReference type="OrthoDB" id="14196at2"/>
<dbReference type="GO" id="GO:0003755">
    <property type="term" value="F:peptidyl-prolyl cis-trans isomerase activity"/>
    <property type="evidence" value="ECO:0007669"/>
    <property type="project" value="UniProtKB-KW"/>
</dbReference>